<comment type="caution">
    <text evidence="6">Lacks conserved residue(s) required for the propagation of feature annotation.</text>
</comment>
<keyword evidence="4 6" id="KW-1015">Disulfide bond</keyword>
<evidence type="ECO:0000256" key="5">
    <source>
        <dbReference type="ARBA" id="ARBA00023180"/>
    </source>
</evidence>
<protein>
    <recommendedName>
        <fullName evidence="8">EGF-like domain-containing protein</fullName>
    </recommendedName>
</protein>
<accession>A0A3Q0ST54</accession>
<keyword evidence="5" id="KW-0325">Glycoprotein</keyword>
<evidence type="ECO:0000256" key="7">
    <source>
        <dbReference type="SAM" id="SignalP"/>
    </source>
</evidence>
<dbReference type="CDD" id="cd00054">
    <property type="entry name" value="EGF_CA"/>
    <property type="match status" value="1"/>
</dbReference>
<evidence type="ECO:0000256" key="3">
    <source>
        <dbReference type="ARBA" id="ARBA00022737"/>
    </source>
</evidence>
<feature type="signal peptide" evidence="7">
    <location>
        <begin position="1"/>
        <end position="21"/>
    </location>
</feature>
<evidence type="ECO:0000313" key="10">
    <source>
        <dbReference type="Proteomes" id="UP000261340"/>
    </source>
</evidence>
<dbReference type="SUPFAM" id="SSF57196">
    <property type="entry name" value="EGF/Laminin"/>
    <property type="match status" value="1"/>
</dbReference>
<feature type="chain" id="PRO_5018728885" description="EGF-like domain-containing protein" evidence="7">
    <location>
        <begin position="22"/>
        <end position="79"/>
    </location>
</feature>
<evidence type="ECO:0000313" key="9">
    <source>
        <dbReference type="Ensembl" id="ENSACIP00000026646.1"/>
    </source>
</evidence>
<dbReference type="PROSITE" id="PS50026">
    <property type="entry name" value="EGF_3"/>
    <property type="match status" value="1"/>
</dbReference>
<dbReference type="PROSITE" id="PS00022">
    <property type="entry name" value="EGF_1"/>
    <property type="match status" value="1"/>
</dbReference>
<reference evidence="9" key="1">
    <citation type="submission" date="2025-08" db="UniProtKB">
        <authorList>
            <consortium name="Ensembl"/>
        </authorList>
    </citation>
    <scope>IDENTIFICATION</scope>
</reference>
<dbReference type="FunFam" id="2.10.25.10:FF:000057">
    <property type="entry name" value="protocadherin Fat 1 isoform X2"/>
    <property type="match status" value="1"/>
</dbReference>
<dbReference type="SMART" id="SM00181">
    <property type="entry name" value="EGF"/>
    <property type="match status" value="1"/>
</dbReference>
<dbReference type="STRING" id="61819.ENSACIP00000026646"/>
<name>A0A3Q0ST54_AMPCI</name>
<dbReference type="AlphaFoldDB" id="A0A3Q0ST54"/>
<evidence type="ECO:0000256" key="4">
    <source>
        <dbReference type="ARBA" id="ARBA00023157"/>
    </source>
</evidence>
<dbReference type="Pfam" id="PF00008">
    <property type="entry name" value="EGF"/>
    <property type="match status" value="1"/>
</dbReference>
<organism evidence="9 10">
    <name type="scientific">Amphilophus citrinellus</name>
    <name type="common">Midas cichlid</name>
    <name type="synonym">Cichlasoma citrinellum</name>
    <dbReference type="NCBI Taxonomy" id="61819"/>
    <lineage>
        <taxon>Eukaryota</taxon>
        <taxon>Metazoa</taxon>
        <taxon>Chordata</taxon>
        <taxon>Craniata</taxon>
        <taxon>Vertebrata</taxon>
        <taxon>Euteleostomi</taxon>
        <taxon>Actinopterygii</taxon>
        <taxon>Neopterygii</taxon>
        <taxon>Teleostei</taxon>
        <taxon>Neoteleostei</taxon>
        <taxon>Acanthomorphata</taxon>
        <taxon>Ovalentaria</taxon>
        <taxon>Cichlomorphae</taxon>
        <taxon>Cichliformes</taxon>
        <taxon>Cichlidae</taxon>
        <taxon>New World cichlids</taxon>
        <taxon>Cichlasomatinae</taxon>
        <taxon>Heroini</taxon>
        <taxon>Amphilophus</taxon>
    </lineage>
</organism>
<keyword evidence="10" id="KW-1185">Reference proteome</keyword>
<dbReference type="Ensembl" id="ENSACIT00000027341.1">
    <property type="protein sequence ID" value="ENSACIP00000026646.1"/>
    <property type="gene ID" value="ENSACIG00000020638.1"/>
</dbReference>
<evidence type="ECO:0000256" key="1">
    <source>
        <dbReference type="ARBA" id="ARBA00022536"/>
    </source>
</evidence>
<evidence type="ECO:0000256" key="2">
    <source>
        <dbReference type="ARBA" id="ARBA00022729"/>
    </source>
</evidence>
<keyword evidence="3" id="KW-0677">Repeat</keyword>
<feature type="domain" description="EGF-like" evidence="8">
    <location>
        <begin position="28"/>
        <end position="64"/>
    </location>
</feature>
<dbReference type="InterPro" id="IPR000742">
    <property type="entry name" value="EGF"/>
</dbReference>
<proteinExistence type="predicted"/>
<evidence type="ECO:0000259" key="8">
    <source>
        <dbReference type="PROSITE" id="PS50026"/>
    </source>
</evidence>
<dbReference type="Gene3D" id="2.10.25.10">
    <property type="entry name" value="Laminin"/>
    <property type="match status" value="1"/>
</dbReference>
<sequence length="79" mass="8664">MQSLALLKHLIGAVIFVFGFAGPPCVKRKAPCDPNPCRNGGACKESRKGFVCRCPERFAGLYCESRVDFDCTSHDLKLS</sequence>
<keyword evidence="1 6" id="KW-0245">EGF-like domain</keyword>
<dbReference type="GeneTree" id="ENSGT00940000177911"/>
<dbReference type="Proteomes" id="UP000261340">
    <property type="component" value="Unplaced"/>
</dbReference>
<evidence type="ECO:0000256" key="6">
    <source>
        <dbReference type="PROSITE-ProRule" id="PRU00076"/>
    </source>
</evidence>
<dbReference type="OMA" id="QICTAGQ"/>
<reference evidence="9" key="2">
    <citation type="submission" date="2025-09" db="UniProtKB">
        <authorList>
            <consortium name="Ensembl"/>
        </authorList>
    </citation>
    <scope>IDENTIFICATION</scope>
</reference>
<feature type="disulfide bond" evidence="6">
    <location>
        <begin position="54"/>
        <end position="63"/>
    </location>
</feature>
<keyword evidence="2 7" id="KW-0732">Signal</keyword>